<keyword evidence="1" id="KW-0812">Transmembrane</keyword>
<dbReference type="KEGG" id="sdyn:Mal52_22540"/>
<evidence type="ECO:0000256" key="1">
    <source>
        <dbReference type="SAM" id="Phobius"/>
    </source>
</evidence>
<dbReference type="Proteomes" id="UP000319383">
    <property type="component" value="Chromosome"/>
</dbReference>
<protein>
    <submittedName>
        <fullName evidence="2">Uncharacterized protein</fullName>
    </submittedName>
</protein>
<sequence length="95" mass="10846">MTTDKPKWWQSWMVYALIGLLLTLGPYVGGYFLLGEHEFFSRELGWHFRDFESVVSRKLFGPMGYVEAQIRGETVIVWGPGGSGLGDLDIYEPGW</sequence>
<keyword evidence="1" id="KW-1133">Transmembrane helix</keyword>
<evidence type="ECO:0000313" key="3">
    <source>
        <dbReference type="Proteomes" id="UP000319383"/>
    </source>
</evidence>
<evidence type="ECO:0000313" key="2">
    <source>
        <dbReference type="EMBL" id="QDU43778.1"/>
    </source>
</evidence>
<dbReference type="AlphaFoldDB" id="A0A517ZMS7"/>
<gene>
    <name evidence="2" type="ORF">Mal52_22540</name>
</gene>
<proteinExistence type="predicted"/>
<feature type="transmembrane region" description="Helical" evidence="1">
    <location>
        <begin position="12"/>
        <end position="34"/>
    </location>
</feature>
<name>A0A517ZMS7_9PLAN</name>
<organism evidence="2 3">
    <name type="scientific">Symmachiella dynata</name>
    <dbReference type="NCBI Taxonomy" id="2527995"/>
    <lineage>
        <taxon>Bacteria</taxon>
        <taxon>Pseudomonadati</taxon>
        <taxon>Planctomycetota</taxon>
        <taxon>Planctomycetia</taxon>
        <taxon>Planctomycetales</taxon>
        <taxon>Planctomycetaceae</taxon>
        <taxon>Symmachiella</taxon>
    </lineage>
</organism>
<dbReference type="EMBL" id="CP036276">
    <property type="protein sequence ID" value="QDU43778.1"/>
    <property type="molecule type" value="Genomic_DNA"/>
</dbReference>
<dbReference type="RefSeq" id="WP_145376064.1">
    <property type="nucleotide sequence ID" value="NZ_CP036276.1"/>
</dbReference>
<keyword evidence="1" id="KW-0472">Membrane</keyword>
<accession>A0A517ZMS7</accession>
<keyword evidence="3" id="KW-1185">Reference proteome</keyword>
<reference evidence="2 3" key="1">
    <citation type="submission" date="2019-02" db="EMBL/GenBank/DDBJ databases">
        <title>Deep-cultivation of Planctomycetes and their phenomic and genomic characterization uncovers novel biology.</title>
        <authorList>
            <person name="Wiegand S."/>
            <person name="Jogler M."/>
            <person name="Boedeker C."/>
            <person name="Pinto D."/>
            <person name="Vollmers J."/>
            <person name="Rivas-Marin E."/>
            <person name="Kohn T."/>
            <person name="Peeters S.H."/>
            <person name="Heuer A."/>
            <person name="Rast P."/>
            <person name="Oberbeckmann S."/>
            <person name="Bunk B."/>
            <person name="Jeske O."/>
            <person name="Meyerdierks A."/>
            <person name="Storesund J.E."/>
            <person name="Kallscheuer N."/>
            <person name="Luecker S."/>
            <person name="Lage O.M."/>
            <person name="Pohl T."/>
            <person name="Merkel B.J."/>
            <person name="Hornburger P."/>
            <person name="Mueller R.-W."/>
            <person name="Bruemmer F."/>
            <person name="Labrenz M."/>
            <person name="Spormann A.M."/>
            <person name="Op den Camp H."/>
            <person name="Overmann J."/>
            <person name="Amann R."/>
            <person name="Jetten M.S.M."/>
            <person name="Mascher T."/>
            <person name="Medema M.H."/>
            <person name="Devos D.P."/>
            <person name="Kaster A.-K."/>
            <person name="Ovreas L."/>
            <person name="Rohde M."/>
            <person name="Galperin M.Y."/>
            <person name="Jogler C."/>
        </authorList>
    </citation>
    <scope>NUCLEOTIDE SEQUENCE [LARGE SCALE GENOMIC DNA]</scope>
    <source>
        <strain evidence="2 3">Mal52</strain>
    </source>
</reference>